<dbReference type="InterPro" id="IPR035093">
    <property type="entry name" value="RelE/ParE_toxin_dom_sf"/>
</dbReference>
<sequence length="90" mass="10490">MLILDLGNRAKRFLRKLPSKQFGQVDAKITALQNNPFPPDSSKLAGFLWYRADVGEYRIIYNVRGNVLDIPLIGKRNDDDVYKRLKRLER</sequence>
<dbReference type="Proteomes" id="UP000034445">
    <property type="component" value="Unassembled WGS sequence"/>
</dbReference>
<dbReference type="EMBL" id="LCRF01000046">
    <property type="protein sequence ID" value="KKW30254.1"/>
    <property type="molecule type" value="Genomic_DNA"/>
</dbReference>
<reference evidence="1 2" key="1">
    <citation type="journal article" date="2015" name="Nature">
        <title>rRNA introns, odd ribosomes, and small enigmatic genomes across a large radiation of phyla.</title>
        <authorList>
            <person name="Brown C.T."/>
            <person name="Hug L.A."/>
            <person name="Thomas B.C."/>
            <person name="Sharon I."/>
            <person name="Castelle C.J."/>
            <person name="Singh A."/>
            <person name="Wilkins M.J."/>
            <person name="Williams K.H."/>
            <person name="Banfield J.F."/>
        </authorList>
    </citation>
    <scope>NUCLEOTIDE SEQUENCE [LARGE SCALE GENOMIC DNA]</scope>
</reference>
<organism evidence="1 2">
    <name type="scientific">Candidatus Kaiserbacteria bacterium GW2011_GWC2_52_8b</name>
    <dbReference type="NCBI Taxonomy" id="1618676"/>
    <lineage>
        <taxon>Bacteria</taxon>
        <taxon>Candidatus Kaiseribacteriota</taxon>
    </lineage>
</organism>
<evidence type="ECO:0000313" key="2">
    <source>
        <dbReference type="Proteomes" id="UP000034445"/>
    </source>
</evidence>
<proteinExistence type="predicted"/>
<dbReference type="AlphaFoldDB" id="A0A0G2ACU3"/>
<protein>
    <submittedName>
        <fullName evidence="1">Uncharacterized protein</fullName>
    </submittedName>
</protein>
<dbReference type="Gene3D" id="3.30.2310.20">
    <property type="entry name" value="RelE-like"/>
    <property type="match status" value="1"/>
</dbReference>
<evidence type="ECO:0000313" key="1">
    <source>
        <dbReference type="EMBL" id="KKW30254.1"/>
    </source>
</evidence>
<accession>A0A0G2ACU3</accession>
<comment type="caution">
    <text evidence="1">The sequence shown here is derived from an EMBL/GenBank/DDBJ whole genome shotgun (WGS) entry which is preliminary data.</text>
</comment>
<gene>
    <name evidence="1" type="ORF">UY74_C0046G0006</name>
</gene>
<dbReference type="SUPFAM" id="SSF143011">
    <property type="entry name" value="RelE-like"/>
    <property type="match status" value="1"/>
</dbReference>
<name>A0A0G2ACU3_9BACT</name>